<comment type="caution">
    <text evidence="7">The sequence shown here is derived from an EMBL/GenBank/DDBJ whole genome shotgun (WGS) entry which is preliminary data.</text>
</comment>
<name>W2C8M3_9BACT</name>
<evidence type="ECO:0000259" key="6">
    <source>
        <dbReference type="Pfam" id="PF00155"/>
    </source>
</evidence>
<dbReference type="Pfam" id="PF00155">
    <property type="entry name" value="Aminotran_1_2"/>
    <property type="match status" value="1"/>
</dbReference>
<protein>
    <recommendedName>
        <fullName evidence="2">cysteine-S-conjugate beta-lyase</fullName>
        <ecNumber evidence="2">4.4.1.13</ecNumber>
    </recommendedName>
</protein>
<keyword evidence="3" id="KW-0663">Pyridoxal phosphate</keyword>
<accession>W2C8M3</accession>
<evidence type="ECO:0000256" key="1">
    <source>
        <dbReference type="ARBA" id="ARBA00001933"/>
    </source>
</evidence>
<dbReference type="InterPro" id="IPR015422">
    <property type="entry name" value="PyrdxlP-dep_Trfase_small"/>
</dbReference>
<dbReference type="GO" id="GO:0047804">
    <property type="term" value="F:cysteine-S-conjugate beta-lyase activity"/>
    <property type="evidence" value="ECO:0007669"/>
    <property type="project" value="UniProtKB-EC"/>
</dbReference>
<dbReference type="PANTHER" id="PTHR43525:SF1">
    <property type="entry name" value="PROTEIN MALY"/>
    <property type="match status" value="1"/>
</dbReference>
<dbReference type="Proteomes" id="UP000018837">
    <property type="component" value="Unassembled WGS sequence"/>
</dbReference>
<dbReference type="InterPro" id="IPR004839">
    <property type="entry name" value="Aminotransferase_I/II_large"/>
</dbReference>
<proteinExistence type="inferred from homology"/>
<dbReference type="CDD" id="cd00609">
    <property type="entry name" value="AAT_like"/>
    <property type="match status" value="1"/>
</dbReference>
<feature type="domain" description="Aminotransferase class I/classII large" evidence="6">
    <location>
        <begin position="67"/>
        <end position="385"/>
    </location>
</feature>
<evidence type="ECO:0000313" key="7">
    <source>
        <dbReference type="EMBL" id="ETK02847.1"/>
    </source>
</evidence>
<gene>
    <name evidence="7" type="ORF">N425_02170</name>
</gene>
<dbReference type="SUPFAM" id="SSF53383">
    <property type="entry name" value="PLP-dependent transferases"/>
    <property type="match status" value="1"/>
</dbReference>
<dbReference type="InterPro" id="IPR015424">
    <property type="entry name" value="PyrdxlP-dep_Trfase"/>
</dbReference>
<reference evidence="7 8" key="1">
    <citation type="submission" date="2013-11" db="EMBL/GenBank/DDBJ databases">
        <title>Single cell genomics of uncultured Tannerella BU063 (oral taxon 286).</title>
        <authorList>
            <person name="Beall C.J."/>
            <person name="Campbell A.G."/>
            <person name="Griffen A.L."/>
            <person name="Podar M."/>
            <person name="Leys E.J."/>
        </authorList>
    </citation>
    <scope>NUCLEOTIDE SEQUENCE [LARGE SCALE GENOMIC DNA]</scope>
    <source>
        <strain evidence="7">Cell 2</strain>
    </source>
</reference>
<evidence type="ECO:0000256" key="3">
    <source>
        <dbReference type="ARBA" id="ARBA00022898"/>
    </source>
</evidence>
<organism evidence="7 8">
    <name type="scientific">Tannerella sp. oral taxon BU063 isolate Cell 2</name>
    <dbReference type="NCBI Taxonomy" id="1411148"/>
    <lineage>
        <taxon>Bacteria</taxon>
        <taxon>Pseudomonadati</taxon>
        <taxon>Bacteroidota</taxon>
        <taxon>Bacteroidia</taxon>
        <taxon>Bacteroidales</taxon>
        <taxon>Tannerellaceae</taxon>
        <taxon>Tannerella</taxon>
    </lineage>
</organism>
<comment type="similarity">
    <text evidence="5">Belongs to the class-II pyridoxal-phosphate-dependent aminotransferase family. MalY/PatB cystathionine beta-lyase subfamily.</text>
</comment>
<dbReference type="Gene3D" id="3.40.640.10">
    <property type="entry name" value="Type I PLP-dependent aspartate aminotransferase-like (Major domain)"/>
    <property type="match status" value="1"/>
</dbReference>
<dbReference type="EC" id="4.4.1.13" evidence="2"/>
<dbReference type="PANTHER" id="PTHR43525">
    <property type="entry name" value="PROTEIN MALY"/>
    <property type="match status" value="1"/>
</dbReference>
<dbReference type="EMBL" id="AYUF01000295">
    <property type="protein sequence ID" value="ETK02847.1"/>
    <property type="molecule type" value="Genomic_DNA"/>
</dbReference>
<dbReference type="InterPro" id="IPR051798">
    <property type="entry name" value="Class-II_PLP-Dep_Aminotrans"/>
</dbReference>
<dbReference type="NCBIfam" id="TIGR04350">
    <property type="entry name" value="C_S_lyase_PatB"/>
    <property type="match status" value="1"/>
</dbReference>
<evidence type="ECO:0000256" key="5">
    <source>
        <dbReference type="ARBA" id="ARBA00037974"/>
    </source>
</evidence>
<dbReference type="InterPro" id="IPR027619">
    <property type="entry name" value="C-S_lyase_PatB-like"/>
</dbReference>
<dbReference type="PATRIC" id="fig|1411148.3.peg.213"/>
<evidence type="ECO:0000256" key="2">
    <source>
        <dbReference type="ARBA" id="ARBA00012224"/>
    </source>
</evidence>
<comment type="cofactor">
    <cofactor evidence="1">
        <name>pyridoxal 5'-phosphate</name>
        <dbReference type="ChEBI" id="CHEBI:597326"/>
    </cofactor>
</comment>
<keyword evidence="4 7" id="KW-0456">Lyase</keyword>
<dbReference type="Gene3D" id="3.90.1150.10">
    <property type="entry name" value="Aspartate Aminotransferase, domain 1"/>
    <property type="match status" value="1"/>
</dbReference>
<dbReference type="AlphaFoldDB" id="W2C8M3"/>
<evidence type="ECO:0000256" key="4">
    <source>
        <dbReference type="ARBA" id="ARBA00023239"/>
    </source>
</evidence>
<dbReference type="GO" id="GO:0030170">
    <property type="term" value="F:pyridoxal phosphate binding"/>
    <property type="evidence" value="ECO:0007669"/>
    <property type="project" value="InterPro"/>
</dbReference>
<evidence type="ECO:0000313" key="8">
    <source>
        <dbReference type="Proteomes" id="UP000018837"/>
    </source>
</evidence>
<sequence length="392" mass="45049">MKQYDFNEFIERTNTDSIKYDALTENFGRDGLMPLWVADMDFRTPDFILDALRRRCEHPVFGYTFPSSAYYDAIIRWVHDLHGWDIRREWISYIPGIVKGFAFVIDHFTKPGDRIIIQPPVYHPFRLVPEGMQREVITNPLRLVDGVYEMDFEQLESIIDDRCKLLILSNPHNPAGVVWSKETLQRLASICVRHNLMVVSDEIHAEMAFPGFRHYPFPTVSDEAAACSILFTAPSKTFNIAGIVSSYAIVPNDRLRQAFYSFLEAGEFNHGTIFAYEATKAAYTPEGAEWRRQMLAYVWENVAFVEAYLRERLPQVKVYRPQASFLVWLDCRGLGLSHDELIQLFVDRARLALNDGAMFGHEGTGFMRLNVGCPRATLQTALDRLTEAVNGK</sequence>
<dbReference type="InterPro" id="IPR015421">
    <property type="entry name" value="PyrdxlP-dep_Trfase_major"/>
</dbReference>